<sequence>MCNKQHREVYNSILASPIKQDADSAARVPVPMTAADRFLVSSLDYMDWANKMVAEGKAYWPDKSVTTKSRQSLQAAP</sequence>
<reference evidence="2" key="1">
    <citation type="journal article" date="2017" name="Genome Biol. Evol.">
        <title>The complete genome sequence of the phytopathogenic fungus Sclerotinia sclerotiorum reveals insights into the genome architecture of broad host range pathogens.</title>
        <authorList>
            <person name="Derbyshire M."/>
            <person name="Denton-Giles M."/>
            <person name="Hegedus D."/>
            <person name="Seifbarghy S."/>
            <person name="Rollins J."/>
            <person name="van Kan J."/>
            <person name="Seidl M.F."/>
            <person name="Faino L."/>
            <person name="Mbengue M."/>
            <person name="Navaud O."/>
            <person name="Raffaele S."/>
            <person name="Hammond-Kosack K."/>
            <person name="Heard S."/>
            <person name="Oliver R."/>
        </authorList>
    </citation>
    <scope>NUCLEOTIDE SEQUENCE [LARGE SCALE GENOMIC DNA]</scope>
    <source>
        <strain evidence="2">ATCC 18683 / 1980 / Ss-1</strain>
    </source>
</reference>
<evidence type="ECO:0000313" key="1">
    <source>
        <dbReference type="EMBL" id="APA06601.1"/>
    </source>
</evidence>
<dbReference type="OrthoDB" id="5200228at2759"/>
<protein>
    <submittedName>
        <fullName evidence="1">Uncharacterized protein</fullName>
    </submittedName>
</protein>
<dbReference type="Proteomes" id="UP000177798">
    <property type="component" value="Chromosome 2"/>
</dbReference>
<dbReference type="VEuPathDB" id="FungiDB:sscle_02g013710"/>
<evidence type="ECO:0000313" key="2">
    <source>
        <dbReference type="Proteomes" id="UP000177798"/>
    </source>
</evidence>
<accession>A0A1D9PV69</accession>
<dbReference type="EMBL" id="CP017815">
    <property type="protein sequence ID" value="APA06601.1"/>
    <property type="molecule type" value="Genomic_DNA"/>
</dbReference>
<gene>
    <name evidence="1" type="ORF">sscle_02g013710</name>
</gene>
<proteinExistence type="predicted"/>
<organism evidence="1 2">
    <name type="scientific">Sclerotinia sclerotiorum (strain ATCC 18683 / 1980 / Ss-1)</name>
    <name type="common">White mold</name>
    <name type="synonym">Whetzelinia sclerotiorum</name>
    <dbReference type="NCBI Taxonomy" id="665079"/>
    <lineage>
        <taxon>Eukaryota</taxon>
        <taxon>Fungi</taxon>
        <taxon>Dikarya</taxon>
        <taxon>Ascomycota</taxon>
        <taxon>Pezizomycotina</taxon>
        <taxon>Leotiomycetes</taxon>
        <taxon>Helotiales</taxon>
        <taxon>Sclerotiniaceae</taxon>
        <taxon>Sclerotinia</taxon>
    </lineage>
</organism>
<dbReference type="AlphaFoldDB" id="A0A1D9PV69"/>
<name>A0A1D9PV69_SCLS1</name>